<sequence length="312" mass="32433">MRNRTALTTAVTSGAPEPTSRPTRDDLIFGKVAGPGSGGPGARTQDVEMFDAAPSPSPAPGGASPRRRHGAGKPKLIRKASRARRAEKAPEREIRAGGMSLPLLITGALAAGIGLTVGLTSEPEPGAANSLSLTMPDLPAPGLTPDDEPSATRRSAAAPTTTTRTTTAPTAAPTTSAPPSGPRTPARTSTPPPTSTPTPPATRTPTPVPTQSSRRPGSSDSGLLSLGSSGPEVLDLQLRLQQLYLYLGSPDGTFGSALEVALSRFQRARDIPEEPGVYGPLTRAALYAETHRPDRRDRHDWNSWTGAGDRRD</sequence>
<reference evidence="3" key="1">
    <citation type="submission" date="2021-09" db="EMBL/GenBank/DDBJ databases">
        <title>Complete genome sequence and metabolic characterization of Streptomyces tanashiensis DSM 731 the producer of antibacterial Kalafungin and diverse secondary metabolites.</title>
        <authorList>
            <person name="Abbasi M.N."/>
            <person name="Anwar M.N."/>
            <person name="Alam K."/>
            <person name="Shoaib M."/>
            <person name="Lin Z."/>
            <person name="Hayat M."/>
            <person name="Ali M.I."/>
            <person name="Malik H.M.T."/>
            <person name="Ahmed I."/>
            <person name="Li A."/>
            <person name="Hailong Wang H."/>
            <person name="Zhang Y."/>
        </authorList>
    </citation>
    <scope>NUCLEOTIDE SEQUENCE</scope>
    <source>
        <strain evidence="3">Kala</strain>
    </source>
</reference>
<dbReference type="Pfam" id="PF01471">
    <property type="entry name" value="PG_binding_1"/>
    <property type="match status" value="1"/>
</dbReference>
<dbReference type="GeneID" id="95598580"/>
<evidence type="ECO:0000313" key="4">
    <source>
        <dbReference type="Proteomes" id="UP001164506"/>
    </source>
</evidence>
<gene>
    <name evidence="3" type="ORF">LDH80_04010</name>
</gene>
<evidence type="ECO:0000313" key="3">
    <source>
        <dbReference type="EMBL" id="UZX19932.1"/>
    </source>
</evidence>
<dbReference type="InterPro" id="IPR002477">
    <property type="entry name" value="Peptidoglycan-bd-like"/>
</dbReference>
<evidence type="ECO:0000256" key="1">
    <source>
        <dbReference type="SAM" id="MobiDB-lite"/>
    </source>
</evidence>
<feature type="region of interest" description="Disordered" evidence="1">
    <location>
        <begin position="1"/>
        <end position="102"/>
    </location>
</feature>
<dbReference type="EMBL" id="CP084204">
    <property type="protein sequence ID" value="UZX19932.1"/>
    <property type="molecule type" value="Genomic_DNA"/>
</dbReference>
<dbReference type="InterPro" id="IPR036366">
    <property type="entry name" value="PGBDSf"/>
</dbReference>
<proteinExistence type="predicted"/>
<dbReference type="Gene3D" id="1.10.101.10">
    <property type="entry name" value="PGBD-like superfamily/PGBD"/>
    <property type="match status" value="1"/>
</dbReference>
<feature type="compositionally biased region" description="Polar residues" evidence="1">
    <location>
        <begin position="1"/>
        <end position="12"/>
    </location>
</feature>
<feature type="region of interest" description="Disordered" evidence="1">
    <location>
        <begin position="289"/>
        <end position="312"/>
    </location>
</feature>
<accession>A0ABY6QTB5</accession>
<dbReference type="SUPFAM" id="SSF47090">
    <property type="entry name" value="PGBD-like"/>
    <property type="match status" value="1"/>
</dbReference>
<protein>
    <submittedName>
        <fullName evidence="3">Peptidoglycan-binding protein</fullName>
    </submittedName>
</protein>
<name>A0ABY6QTB5_9ACTN</name>
<keyword evidence="4" id="KW-1185">Reference proteome</keyword>
<feature type="compositionally biased region" description="Low complexity" evidence="1">
    <location>
        <begin position="152"/>
        <end position="189"/>
    </location>
</feature>
<dbReference type="Proteomes" id="UP001164506">
    <property type="component" value="Chromosome"/>
</dbReference>
<dbReference type="InterPro" id="IPR036365">
    <property type="entry name" value="PGBD-like_sf"/>
</dbReference>
<feature type="compositionally biased region" description="Basic residues" evidence="1">
    <location>
        <begin position="65"/>
        <end position="83"/>
    </location>
</feature>
<feature type="compositionally biased region" description="Pro residues" evidence="1">
    <location>
        <begin position="190"/>
        <end position="208"/>
    </location>
</feature>
<feature type="compositionally biased region" description="Basic and acidic residues" evidence="1">
    <location>
        <begin position="84"/>
        <end position="95"/>
    </location>
</feature>
<organism evidence="3 4">
    <name type="scientific">Streptomyces tanashiensis</name>
    <dbReference type="NCBI Taxonomy" id="67367"/>
    <lineage>
        <taxon>Bacteria</taxon>
        <taxon>Bacillati</taxon>
        <taxon>Actinomycetota</taxon>
        <taxon>Actinomycetes</taxon>
        <taxon>Kitasatosporales</taxon>
        <taxon>Streptomycetaceae</taxon>
        <taxon>Streptomyces</taxon>
    </lineage>
</organism>
<feature type="compositionally biased region" description="Basic and acidic residues" evidence="1">
    <location>
        <begin position="289"/>
        <end position="301"/>
    </location>
</feature>
<feature type="region of interest" description="Disordered" evidence="1">
    <location>
        <begin position="118"/>
        <end position="229"/>
    </location>
</feature>
<feature type="domain" description="Peptidoglycan binding-like" evidence="2">
    <location>
        <begin position="229"/>
        <end position="286"/>
    </location>
</feature>
<evidence type="ECO:0000259" key="2">
    <source>
        <dbReference type="Pfam" id="PF01471"/>
    </source>
</evidence>
<feature type="compositionally biased region" description="Low complexity" evidence="1">
    <location>
        <begin position="209"/>
        <end position="229"/>
    </location>
</feature>
<dbReference type="RefSeq" id="WP_190105707.1">
    <property type="nucleotide sequence ID" value="NZ_BMUH01000012.1"/>
</dbReference>